<evidence type="ECO:0000313" key="1">
    <source>
        <dbReference type="EMBL" id="KAJ2803608.1"/>
    </source>
</evidence>
<keyword evidence="2" id="KW-1185">Reference proteome</keyword>
<comment type="caution">
    <text evidence="1">The sequence shown here is derived from an EMBL/GenBank/DDBJ whole genome shotgun (WGS) entry which is preliminary data.</text>
</comment>
<organism evidence="1 2">
    <name type="scientific">Coemansia guatemalensis</name>
    <dbReference type="NCBI Taxonomy" id="2761395"/>
    <lineage>
        <taxon>Eukaryota</taxon>
        <taxon>Fungi</taxon>
        <taxon>Fungi incertae sedis</taxon>
        <taxon>Zoopagomycota</taxon>
        <taxon>Kickxellomycotina</taxon>
        <taxon>Kickxellomycetes</taxon>
        <taxon>Kickxellales</taxon>
        <taxon>Kickxellaceae</taxon>
        <taxon>Coemansia</taxon>
    </lineage>
</organism>
<name>A0A9W8HX65_9FUNG</name>
<evidence type="ECO:0000313" key="2">
    <source>
        <dbReference type="Proteomes" id="UP001140094"/>
    </source>
</evidence>
<dbReference type="AlphaFoldDB" id="A0A9W8HX65"/>
<reference evidence="1" key="1">
    <citation type="submission" date="2022-07" db="EMBL/GenBank/DDBJ databases">
        <title>Phylogenomic reconstructions and comparative analyses of Kickxellomycotina fungi.</title>
        <authorList>
            <person name="Reynolds N.K."/>
            <person name="Stajich J.E."/>
            <person name="Barry K."/>
            <person name="Grigoriev I.V."/>
            <person name="Crous P."/>
            <person name="Smith M.E."/>
        </authorList>
    </citation>
    <scope>NUCLEOTIDE SEQUENCE</scope>
    <source>
        <strain evidence="1">NRRL 1565</strain>
    </source>
</reference>
<protein>
    <submittedName>
        <fullName evidence="1">Uncharacterized protein</fullName>
    </submittedName>
</protein>
<dbReference type="OrthoDB" id="5536336at2759"/>
<dbReference type="Proteomes" id="UP001140094">
    <property type="component" value="Unassembled WGS sequence"/>
</dbReference>
<proteinExistence type="predicted"/>
<gene>
    <name evidence="1" type="ORF">H4R20_002825</name>
</gene>
<dbReference type="EMBL" id="JANBUO010000504">
    <property type="protein sequence ID" value="KAJ2803608.1"/>
    <property type="molecule type" value="Genomic_DNA"/>
</dbReference>
<sequence>MGALEMVMKGLESNDYDWMVMDELDAEYPQGSWWEMVWHLADMHSKLERHTMFEINFKILKTIESVILPLNALFMNQSLGSQYLVDNGMYHPLTNAVVSYCDYCYRGEMKLPEPSKYNFIDFFMQAMLTQHGLRMCTFLHMCKSSLTGALSPIETKDNDLVVAMEQLSLES</sequence>
<accession>A0A9W8HX65</accession>